<evidence type="ECO:0000313" key="4">
    <source>
        <dbReference type="Proteomes" id="UP000184196"/>
    </source>
</evidence>
<dbReference type="Proteomes" id="UP000184196">
    <property type="component" value="Unassembled WGS sequence"/>
</dbReference>
<name>A0A1M5CG88_9FIRM</name>
<dbReference type="InterPro" id="IPR037232">
    <property type="entry name" value="NADH_quin_OxRdtase_su_C/D-like"/>
</dbReference>
<feature type="domain" description="NADH:ubiquinone oxidoreductase 30kDa subunit" evidence="2">
    <location>
        <begin position="31"/>
        <end position="149"/>
    </location>
</feature>
<evidence type="ECO:0000256" key="1">
    <source>
        <dbReference type="ARBA" id="ARBA00007569"/>
    </source>
</evidence>
<protein>
    <submittedName>
        <fullName evidence="3">NADH-quinone oxidoreductase subunit C</fullName>
    </submittedName>
</protein>
<gene>
    <name evidence="3" type="ORF">SAMN02745218_02524</name>
</gene>
<dbReference type="Pfam" id="PF00329">
    <property type="entry name" value="Complex1_30kDa"/>
    <property type="match status" value="1"/>
</dbReference>
<dbReference type="Gene3D" id="3.30.460.80">
    <property type="entry name" value="NADH:ubiquinone oxidoreductase, 30kDa subunit"/>
    <property type="match status" value="1"/>
</dbReference>
<dbReference type="GO" id="GO:0008137">
    <property type="term" value="F:NADH dehydrogenase (ubiquinone) activity"/>
    <property type="evidence" value="ECO:0007669"/>
    <property type="project" value="InterPro"/>
</dbReference>
<evidence type="ECO:0000259" key="2">
    <source>
        <dbReference type="Pfam" id="PF00329"/>
    </source>
</evidence>
<keyword evidence="4" id="KW-1185">Reference proteome</keyword>
<comment type="similarity">
    <text evidence="1">Belongs to the complex I 30 kDa subunit family.</text>
</comment>
<dbReference type="InterPro" id="IPR001268">
    <property type="entry name" value="NADH_UbQ_OxRdtase_30kDa_su"/>
</dbReference>
<dbReference type="RefSeq" id="WP_073166834.1">
    <property type="nucleotide sequence ID" value="NZ_FQUW01000037.1"/>
</dbReference>
<dbReference type="PANTHER" id="PTHR10884">
    <property type="entry name" value="NADH DEHYDROGENASE UBIQUINONE IRON-SULFUR PROTEIN 3"/>
    <property type="match status" value="1"/>
</dbReference>
<dbReference type="SUPFAM" id="SSF143243">
    <property type="entry name" value="Nqo5-like"/>
    <property type="match status" value="1"/>
</dbReference>
<proteinExistence type="inferred from homology"/>
<dbReference type="OrthoDB" id="9803286at2"/>
<dbReference type="AlphaFoldDB" id="A0A1M5CG88"/>
<dbReference type="PANTHER" id="PTHR10884:SF14">
    <property type="entry name" value="NADH DEHYDROGENASE [UBIQUINONE] IRON-SULFUR PROTEIN 3, MITOCHONDRIAL"/>
    <property type="match status" value="1"/>
</dbReference>
<dbReference type="EMBL" id="FQUW01000037">
    <property type="protein sequence ID" value="SHF53617.1"/>
    <property type="molecule type" value="Genomic_DNA"/>
</dbReference>
<reference evidence="4" key="1">
    <citation type="submission" date="2016-11" db="EMBL/GenBank/DDBJ databases">
        <authorList>
            <person name="Varghese N."/>
            <person name="Submissions S."/>
        </authorList>
    </citation>
    <scope>NUCLEOTIDE SEQUENCE [LARGE SCALE GENOMIC DNA]</scope>
    <source>
        <strain evidence="4">DSM 11792</strain>
    </source>
</reference>
<sequence length="152" mass="17262">MASYEPPVELLEALKEKFPAIEIAGEGVLLVPAGDLIPLMTELMENPSYAFDYLTNLTAADYPDRFEVIYNLVSLKHNYTLMVKVKLEDKENPAVPSLCPLWGGAKWQEREVYDLMGINFTGYPGHPTRILLDDSFEGHPLRKDFQWEGGRE</sequence>
<accession>A0A1M5CG88</accession>
<organism evidence="3 4">
    <name type="scientific">Desulfofundulus australicus DSM 11792</name>
    <dbReference type="NCBI Taxonomy" id="1121425"/>
    <lineage>
        <taxon>Bacteria</taxon>
        <taxon>Bacillati</taxon>
        <taxon>Bacillota</taxon>
        <taxon>Clostridia</taxon>
        <taxon>Eubacteriales</taxon>
        <taxon>Peptococcaceae</taxon>
        <taxon>Desulfofundulus</taxon>
    </lineage>
</organism>
<evidence type="ECO:0000313" key="3">
    <source>
        <dbReference type="EMBL" id="SHF53617.1"/>
    </source>
</evidence>